<feature type="binding site" evidence="13 14">
    <location>
        <position position="73"/>
    </location>
    <ligand>
        <name>[4Fe-4S] cluster</name>
        <dbReference type="ChEBI" id="CHEBI:49883"/>
        <label>1</label>
    </ligand>
</feature>
<feature type="binding site" evidence="13 14">
    <location>
        <position position="117"/>
    </location>
    <ligand>
        <name>[4Fe-4S] cluster</name>
        <dbReference type="ChEBI" id="CHEBI:49883"/>
        <label>2</label>
    </ligand>
</feature>
<keyword evidence="7 13" id="KW-1278">Translocase</keyword>
<dbReference type="NCBIfam" id="NF003475">
    <property type="entry name" value="PRK05113.1"/>
    <property type="match status" value="1"/>
</dbReference>
<evidence type="ECO:0000256" key="4">
    <source>
        <dbReference type="ARBA" id="ARBA00022519"/>
    </source>
</evidence>
<proteinExistence type="inferred from homology"/>
<feature type="binding site" evidence="13 14">
    <location>
        <position position="150"/>
    </location>
    <ligand>
        <name>[4Fe-4S] cluster</name>
        <dbReference type="ChEBI" id="CHEBI:49883"/>
        <label>3</label>
    </ligand>
</feature>
<dbReference type="InterPro" id="IPR010207">
    <property type="entry name" value="Elect_transpt_cplx_RnfB/RsxB"/>
</dbReference>
<keyword evidence="3 13" id="KW-0004">4Fe-4S</keyword>
<evidence type="ECO:0000259" key="15">
    <source>
        <dbReference type="PROSITE" id="PS51379"/>
    </source>
</evidence>
<evidence type="ECO:0000256" key="9">
    <source>
        <dbReference type="ARBA" id="ARBA00023004"/>
    </source>
</evidence>
<dbReference type="PANTHER" id="PTHR42859:SF3">
    <property type="entry name" value="ION-TRANSLOCATING OXIDOREDUCTASE COMPLEX SUBUNIT B"/>
    <property type="match status" value="1"/>
</dbReference>
<evidence type="ECO:0000256" key="10">
    <source>
        <dbReference type="ARBA" id="ARBA00023014"/>
    </source>
</evidence>
<dbReference type="GO" id="GO:0009055">
    <property type="term" value="F:electron transfer activity"/>
    <property type="evidence" value="ECO:0007669"/>
    <property type="project" value="InterPro"/>
</dbReference>
<evidence type="ECO:0000256" key="2">
    <source>
        <dbReference type="ARBA" id="ARBA00022475"/>
    </source>
</evidence>
<dbReference type="GO" id="GO:0046872">
    <property type="term" value="F:metal ion binding"/>
    <property type="evidence" value="ECO:0007669"/>
    <property type="project" value="UniProtKB-KW"/>
</dbReference>
<keyword evidence="4 13" id="KW-0997">Cell inner membrane</keyword>
<dbReference type="EMBL" id="JAKUDL010000002">
    <property type="protein sequence ID" value="MCH4294372.1"/>
    <property type="molecule type" value="Genomic_DNA"/>
</dbReference>
<feature type="binding site" evidence="13 14">
    <location>
        <position position="147"/>
    </location>
    <ligand>
        <name>[4Fe-4S] cluster</name>
        <dbReference type="ChEBI" id="CHEBI:49883"/>
        <label>3</label>
    </ligand>
</feature>
<dbReference type="NCBIfam" id="TIGR01944">
    <property type="entry name" value="rnfB"/>
    <property type="match status" value="1"/>
</dbReference>
<feature type="binding site" evidence="13 14">
    <location>
        <position position="114"/>
    </location>
    <ligand>
        <name>[4Fe-4S] cluster</name>
        <dbReference type="ChEBI" id="CHEBI:49883"/>
        <label>2</label>
    </ligand>
</feature>
<dbReference type="HAMAP" id="MF_00463">
    <property type="entry name" value="RsxB_RnfB"/>
    <property type="match status" value="1"/>
</dbReference>
<keyword evidence="8 13" id="KW-0249">Electron transport</keyword>
<feature type="binding site" evidence="13 14">
    <location>
        <position position="154"/>
    </location>
    <ligand>
        <name>[4Fe-4S] cluster</name>
        <dbReference type="ChEBI" id="CHEBI:49883"/>
        <label>2</label>
    </ligand>
</feature>
<evidence type="ECO:0000256" key="12">
    <source>
        <dbReference type="ARBA" id="ARBA00067794"/>
    </source>
</evidence>
<comment type="similarity">
    <text evidence="13">Belongs to the 4Fe4S bacterial-type ferredoxin family. RnfB subfamily.</text>
</comment>
<evidence type="ECO:0000256" key="6">
    <source>
        <dbReference type="ARBA" id="ARBA00022737"/>
    </source>
</evidence>
<dbReference type="AlphaFoldDB" id="A0AAJ1BGL3"/>
<evidence type="ECO:0000256" key="8">
    <source>
        <dbReference type="ARBA" id="ARBA00022982"/>
    </source>
</evidence>
<dbReference type="GO" id="GO:0022900">
    <property type="term" value="P:electron transport chain"/>
    <property type="evidence" value="ECO:0007669"/>
    <property type="project" value="UniProtKB-UniRule"/>
</dbReference>
<protein>
    <recommendedName>
        <fullName evidence="12 13">Ion-translocating oxidoreductase complex subunit B</fullName>
        <ecNumber evidence="13">7.-.-.-</ecNumber>
    </recommendedName>
    <alternativeName>
        <fullName evidence="13">Rnf electron transport complex subunit B</fullName>
    </alternativeName>
</protein>
<comment type="caution">
    <text evidence="17">The sequence shown here is derived from an EMBL/GenBank/DDBJ whole genome shotgun (WGS) entry which is preliminary data.</text>
</comment>
<dbReference type="GO" id="GO:0051539">
    <property type="term" value="F:4 iron, 4 sulfur cluster binding"/>
    <property type="evidence" value="ECO:0007669"/>
    <property type="project" value="UniProtKB-UniRule"/>
</dbReference>
<dbReference type="FunFam" id="1.10.15.40:FF:000001">
    <property type="entry name" value="Ion-translocating oxidoreductase complex subunit B"/>
    <property type="match status" value="1"/>
</dbReference>
<dbReference type="InterPro" id="IPR050294">
    <property type="entry name" value="RnfB_subfamily"/>
</dbReference>
<accession>A0AAJ1BGL3</accession>
<dbReference type="PROSITE" id="PS51379">
    <property type="entry name" value="4FE4S_FER_2"/>
    <property type="match status" value="2"/>
</dbReference>
<evidence type="ECO:0000256" key="11">
    <source>
        <dbReference type="ARBA" id="ARBA00023136"/>
    </source>
</evidence>
<evidence type="ECO:0000256" key="14">
    <source>
        <dbReference type="PIRSR" id="PIRSR005784-1"/>
    </source>
</evidence>
<evidence type="ECO:0000313" key="17">
    <source>
        <dbReference type="EMBL" id="MCH4294372.1"/>
    </source>
</evidence>
<evidence type="ECO:0000256" key="13">
    <source>
        <dbReference type="HAMAP-Rule" id="MF_00463"/>
    </source>
</evidence>
<feature type="binding site" evidence="13 14">
    <location>
        <position position="52"/>
    </location>
    <ligand>
        <name>[4Fe-4S] cluster</name>
        <dbReference type="ChEBI" id="CHEBI:49883"/>
        <label>1</label>
    </ligand>
</feature>
<dbReference type="PANTHER" id="PTHR42859">
    <property type="entry name" value="OXIDOREDUCTASE"/>
    <property type="match status" value="1"/>
</dbReference>
<sequence>MSGVMLAIVVLGVLALVFGAILGFAAVKFKVEGNPLVDQVEALLPQTQCGQCGYPGCRPYAEAIAGGDKINKCPPGGTATMEKLAELMGVEPEPLSASEEQQVKKVAYIREDECIGCTKCIQACPVDAIVGAGKLMHTVITQDCTGCDLCVEPCPVDCIDMIPVAQDIKTWNWKLSAIPVMQLEEDKPC</sequence>
<feature type="binding site" evidence="13 14">
    <location>
        <position position="49"/>
    </location>
    <ligand>
        <name>[4Fe-4S] cluster</name>
        <dbReference type="ChEBI" id="CHEBI:49883"/>
        <label>1</label>
    </ligand>
</feature>
<dbReference type="InterPro" id="IPR017896">
    <property type="entry name" value="4Fe4S_Fe-S-bd"/>
</dbReference>
<gene>
    <name evidence="17" type="primary">rsxB</name>
    <name evidence="13" type="synonym">rnfB</name>
    <name evidence="17" type="ORF">MJ923_08630</name>
</gene>
<feature type="region of interest" description="Hydrophobic" evidence="13">
    <location>
        <begin position="1"/>
        <end position="26"/>
    </location>
</feature>
<dbReference type="PIRSF" id="PIRSF005784">
    <property type="entry name" value="Elect_transpt_RnfB"/>
    <property type="match status" value="1"/>
</dbReference>
<dbReference type="Proteomes" id="UP001297581">
    <property type="component" value="Unassembled WGS sequence"/>
</dbReference>
<comment type="function">
    <text evidence="13">Part of a membrane-bound complex that couples electron transfer with translocation of ions across the membrane.</text>
</comment>
<dbReference type="RefSeq" id="WP_126166983.1">
    <property type="nucleotide sequence ID" value="NZ_JAKUDL010000002.1"/>
</dbReference>
<evidence type="ECO:0000259" key="16">
    <source>
        <dbReference type="PROSITE" id="PS51656"/>
    </source>
</evidence>
<feature type="domain" description="4Fe-4S ferredoxin-type" evidence="15">
    <location>
        <begin position="136"/>
        <end position="164"/>
    </location>
</feature>
<dbReference type="Gene3D" id="3.30.70.20">
    <property type="match status" value="2"/>
</dbReference>
<organism evidence="17 18">
    <name type="scientific">Shewanella zhuhaiensis</name>
    <dbReference type="NCBI Taxonomy" id="2919576"/>
    <lineage>
        <taxon>Bacteria</taxon>
        <taxon>Pseudomonadati</taxon>
        <taxon>Pseudomonadota</taxon>
        <taxon>Gammaproteobacteria</taxon>
        <taxon>Alteromonadales</taxon>
        <taxon>Shewanellaceae</taxon>
        <taxon>Shewanella</taxon>
    </lineage>
</organism>
<dbReference type="InterPro" id="IPR017900">
    <property type="entry name" value="4Fe4S_Fe_S_CS"/>
</dbReference>
<dbReference type="SUPFAM" id="SSF54862">
    <property type="entry name" value="4Fe-4S ferredoxins"/>
    <property type="match status" value="1"/>
</dbReference>
<keyword evidence="9 13" id="KW-0408">Iron</keyword>
<evidence type="ECO:0000313" key="18">
    <source>
        <dbReference type="Proteomes" id="UP001297581"/>
    </source>
</evidence>
<keyword evidence="11 13" id="KW-0472">Membrane</keyword>
<name>A0AAJ1BGL3_9GAMM</name>
<feature type="binding site" evidence="13 14">
    <location>
        <position position="120"/>
    </location>
    <ligand>
        <name>[4Fe-4S] cluster</name>
        <dbReference type="ChEBI" id="CHEBI:49883"/>
        <label>2</label>
    </ligand>
</feature>
<keyword evidence="6 13" id="KW-0677">Repeat</keyword>
<comment type="caution">
    <text evidence="13">Lacks conserved residue(s) required for the propagation of feature annotation.</text>
</comment>
<comment type="subcellular location">
    <subcellularLocation>
        <location evidence="13">Cell inner membrane</location>
    </subcellularLocation>
</comment>
<dbReference type="InterPro" id="IPR007202">
    <property type="entry name" value="4Fe-4S_dom"/>
</dbReference>
<evidence type="ECO:0000256" key="7">
    <source>
        <dbReference type="ARBA" id="ARBA00022967"/>
    </source>
</evidence>
<feature type="domain" description="4Fe-4S" evidence="16">
    <location>
        <begin position="32"/>
        <end position="90"/>
    </location>
</feature>
<feature type="binding site" evidence="13 14">
    <location>
        <position position="144"/>
    </location>
    <ligand>
        <name>[4Fe-4S] cluster</name>
        <dbReference type="ChEBI" id="CHEBI:49883"/>
        <label>3</label>
    </ligand>
</feature>
<evidence type="ECO:0000256" key="3">
    <source>
        <dbReference type="ARBA" id="ARBA00022485"/>
    </source>
</evidence>
<evidence type="ECO:0000256" key="1">
    <source>
        <dbReference type="ARBA" id="ARBA00022448"/>
    </source>
</evidence>
<feature type="domain" description="4Fe-4S ferredoxin-type" evidence="15">
    <location>
        <begin position="105"/>
        <end position="134"/>
    </location>
</feature>
<keyword evidence="2 13" id="KW-1003">Cell membrane</keyword>
<reference evidence="17 18" key="1">
    <citation type="submission" date="2022-02" db="EMBL/GenBank/DDBJ databases">
        <title>The genome sequence of Shewanella sp. 3B26.</title>
        <authorList>
            <person name="Du J."/>
        </authorList>
    </citation>
    <scope>NUCLEOTIDE SEQUENCE [LARGE SCALE GENOMIC DNA]</scope>
    <source>
        <strain evidence="17 18">3B26</strain>
    </source>
</reference>
<feature type="binding site" evidence="13 14">
    <location>
        <position position="57"/>
    </location>
    <ligand>
        <name>[4Fe-4S] cluster</name>
        <dbReference type="ChEBI" id="CHEBI:49883"/>
        <label>1</label>
    </ligand>
</feature>
<dbReference type="EC" id="7.-.-.-" evidence="13"/>
<comment type="cofactor">
    <cofactor evidence="13 14">
        <name>[4Fe-4S] cluster</name>
        <dbReference type="ChEBI" id="CHEBI:49883"/>
    </cofactor>
    <text evidence="13 14">Binds 3 [4Fe-4S] clusters.</text>
</comment>
<dbReference type="GO" id="GO:0005886">
    <property type="term" value="C:plasma membrane"/>
    <property type="evidence" value="ECO:0007669"/>
    <property type="project" value="UniProtKB-SubCell"/>
</dbReference>
<evidence type="ECO:0000256" key="5">
    <source>
        <dbReference type="ARBA" id="ARBA00022723"/>
    </source>
</evidence>
<keyword evidence="10 13" id="KW-0411">Iron-sulfur</keyword>
<dbReference type="InterPro" id="IPR016463">
    <property type="entry name" value="RnfB/RsxB_Proteobac"/>
</dbReference>
<dbReference type="PROSITE" id="PS00198">
    <property type="entry name" value="4FE4S_FER_1"/>
    <property type="match status" value="2"/>
</dbReference>
<comment type="subunit">
    <text evidence="13">The complex is composed of six subunits: RnfA, RnfB, RnfC, RnfD, RnfE and RnfG.</text>
</comment>
<keyword evidence="5 13" id="KW-0479">Metal-binding</keyword>
<dbReference type="Pfam" id="PF14697">
    <property type="entry name" value="Fer4_21"/>
    <property type="match status" value="1"/>
</dbReference>
<dbReference type="Pfam" id="PF04060">
    <property type="entry name" value="FeS"/>
    <property type="match status" value="1"/>
</dbReference>
<keyword evidence="1 13" id="KW-0813">Transport</keyword>
<dbReference type="PROSITE" id="PS51656">
    <property type="entry name" value="4FE4S"/>
    <property type="match status" value="1"/>
</dbReference>
<feature type="binding site" evidence="13 14">
    <location>
        <position position="124"/>
    </location>
    <ligand>
        <name>[4Fe-4S] cluster</name>
        <dbReference type="ChEBI" id="CHEBI:49883"/>
        <label>3</label>
    </ligand>
</feature>
<dbReference type="Gene3D" id="1.10.15.40">
    <property type="entry name" value="Electron transport complex subunit B, putative Fe-S cluster"/>
    <property type="match status" value="1"/>
</dbReference>
<keyword evidence="18" id="KW-1185">Reference proteome</keyword>